<keyword evidence="3" id="KW-1185">Reference proteome</keyword>
<feature type="region of interest" description="Disordered" evidence="1">
    <location>
        <begin position="1"/>
        <end position="65"/>
    </location>
</feature>
<accession>A0AAV0SXV9</accession>
<name>A0AAV0SXV9_HYABA</name>
<gene>
    <name evidence="2" type="ORF">HBR001_LOCUS246</name>
</gene>
<evidence type="ECO:0000313" key="3">
    <source>
        <dbReference type="Proteomes" id="UP001162031"/>
    </source>
</evidence>
<dbReference type="Proteomes" id="UP001162031">
    <property type="component" value="Unassembled WGS sequence"/>
</dbReference>
<evidence type="ECO:0000256" key="1">
    <source>
        <dbReference type="SAM" id="MobiDB-lite"/>
    </source>
</evidence>
<dbReference type="EMBL" id="CANTFL010000030">
    <property type="protein sequence ID" value="CAI5709275.1"/>
    <property type="molecule type" value="Genomic_DNA"/>
</dbReference>
<dbReference type="AlphaFoldDB" id="A0AAV0SXV9"/>
<feature type="compositionally biased region" description="Low complexity" evidence="1">
    <location>
        <begin position="1"/>
        <end position="15"/>
    </location>
</feature>
<protein>
    <submittedName>
        <fullName evidence="2">Uncharacterized protein</fullName>
    </submittedName>
</protein>
<evidence type="ECO:0000313" key="2">
    <source>
        <dbReference type="EMBL" id="CAI5709275.1"/>
    </source>
</evidence>
<proteinExistence type="predicted"/>
<reference evidence="2" key="1">
    <citation type="submission" date="2022-12" db="EMBL/GenBank/DDBJ databases">
        <authorList>
            <person name="Webb A."/>
        </authorList>
    </citation>
    <scope>NUCLEOTIDE SEQUENCE</scope>
    <source>
        <strain evidence="2">Hp1</strain>
    </source>
</reference>
<organism evidence="2 3">
    <name type="scientific">Hyaloperonospora brassicae</name>
    <name type="common">Brassica downy mildew</name>
    <name type="synonym">Peronospora brassicae</name>
    <dbReference type="NCBI Taxonomy" id="162125"/>
    <lineage>
        <taxon>Eukaryota</taxon>
        <taxon>Sar</taxon>
        <taxon>Stramenopiles</taxon>
        <taxon>Oomycota</taxon>
        <taxon>Peronosporomycetes</taxon>
        <taxon>Peronosporales</taxon>
        <taxon>Peronosporaceae</taxon>
        <taxon>Hyaloperonospora</taxon>
    </lineage>
</organism>
<sequence length="126" mass="13497">MSEAVSSVSSTSASTGLRAGQLPSGGDDVSTGSDCSVPSPPMGYSTLLRNGAGRKKTGKPAPPVSFDISKPSDCDLLAMIQLNDDETDRDVILRKLRALGPGVAEEFLYSVELEVWCYFRRWKLPS</sequence>
<comment type="caution">
    <text evidence="2">The sequence shown here is derived from an EMBL/GenBank/DDBJ whole genome shotgun (WGS) entry which is preliminary data.</text>
</comment>